<keyword evidence="5" id="KW-1185">Reference proteome</keyword>
<dbReference type="PROSITE" id="PS50158">
    <property type="entry name" value="ZF_CCHC"/>
    <property type="match status" value="1"/>
</dbReference>
<name>A0A5C7HX37_9ROSI</name>
<dbReference type="EMBL" id="VAHF01000005">
    <property type="protein sequence ID" value="TXG61249.1"/>
    <property type="molecule type" value="Genomic_DNA"/>
</dbReference>
<feature type="compositionally biased region" description="Low complexity" evidence="2">
    <location>
        <begin position="361"/>
        <end position="373"/>
    </location>
</feature>
<feature type="region of interest" description="Disordered" evidence="2">
    <location>
        <begin position="145"/>
        <end position="179"/>
    </location>
</feature>
<gene>
    <name evidence="4" type="ORF">EZV62_012612</name>
</gene>
<evidence type="ECO:0000313" key="4">
    <source>
        <dbReference type="EMBL" id="TXG61249.1"/>
    </source>
</evidence>
<organism evidence="4 5">
    <name type="scientific">Acer yangbiense</name>
    <dbReference type="NCBI Taxonomy" id="1000413"/>
    <lineage>
        <taxon>Eukaryota</taxon>
        <taxon>Viridiplantae</taxon>
        <taxon>Streptophyta</taxon>
        <taxon>Embryophyta</taxon>
        <taxon>Tracheophyta</taxon>
        <taxon>Spermatophyta</taxon>
        <taxon>Magnoliopsida</taxon>
        <taxon>eudicotyledons</taxon>
        <taxon>Gunneridae</taxon>
        <taxon>Pentapetalae</taxon>
        <taxon>rosids</taxon>
        <taxon>malvids</taxon>
        <taxon>Sapindales</taxon>
        <taxon>Sapindaceae</taxon>
        <taxon>Hippocastanoideae</taxon>
        <taxon>Acereae</taxon>
        <taxon>Acer</taxon>
    </lineage>
</organism>
<dbReference type="CDD" id="cd06222">
    <property type="entry name" value="RNase_H_like"/>
    <property type="match status" value="1"/>
</dbReference>
<dbReference type="PANTHER" id="PTHR47723:SF19">
    <property type="entry name" value="POLYNUCLEOTIDYL TRANSFERASE, RIBONUCLEASE H-LIKE SUPERFAMILY PROTEIN"/>
    <property type="match status" value="1"/>
</dbReference>
<dbReference type="InterPro" id="IPR044730">
    <property type="entry name" value="RNase_H-like_dom_plant"/>
</dbReference>
<dbReference type="AlphaFoldDB" id="A0A5C7HX37"/>
<dbReference type="GO" id="GO:0003676">
    <property type="term" value="F:nucleic acid binding"/>
    <property type="evidence" value="ECO:0007669"/>
    <property type="project" value="InterPro"/>
</dbReference>
<reference evidence="5" key="1">
    <citation type="journal article" date="2019" name="Gigascience">
        <title>De novo genome assembly of the endangered Acer yangbiense, a plant species with extremely small populations endemic to Yunnan Province, China.</title>
        <authorList>
            <person name="Yang J."/>
            <person name="Wariss H.M."/>
            <person name="Tao L."/>
            <person name="Zhang R."/>
            <person name="Yun Q."/>
            <person name="Hollingsworth P."/>
            <person name="Dao Z."/>
            <person name="Luo G."/>
            <person name="Guo H."/>
            <person name="Ma Y."/>
            <person name="Sun W."/>
        </authorList>
    </citation>
    <scope>NUCLEOTIDE SEQUENCE [LARGE SCALE GENOMIC DNA]</scope>
    <source>
        <strain evidence="5">cv. Malutang</strain>
    </source>
</reference>
<dbReference type="Proteomes" id="UP000323000">
    <property type="component" value="Chromosome 5"/>
</dbReference>
<feature type="compositionally biased region" description="Low complexity" evidence="2">
    <location>
        <begin position="161"/>
        <end position="179"/>
    </location>
</feature>
<sequence length="583" mass="64850">MMNSEDLEILCSALSIREKERPSGTLATNLKEKGERLLSLCLKVSEGVEIEALEVEFWVQIHNLPLLCMTEDAEEPLMRSLRVDLLRTGKITTMLLRYERLQDYCFKCSRLGHQLKDCSELGDGKEATTEAMARLNVWLRTESPPKRFNHRSSPFERKSWGHQGESSSGGRSGIGSKQRSQIGELQHLEPNTNLMRNDSAINAFKEKTLSRDKAIEVKFIVRKGKEVQLPKAVIGKEKKGKFPGLSVGQMMVDQEVVLCPAGEPTQESQMNVDQATVLGISSETDQHINDPKPTECYETIPKVMPLSHFGPNKSTGLEGDKGSQSEVKKAKVSGVIEQSRSDIGKVMSFELQNVLRKEEIPPSQEEVQQQVPQLGSVTSSESREPGSSGTPYFSIRKDSIFNQPLVGAQNFLDDFRSKNDNSTFLPRPPDLLADIWSPSNLNSFKINCMAIIDFVNRRSGIGIVTRNHDGIVLSSCSLFQDSGMDFVSANAVAILKGIQFGKNYGLLPFCVESDATNVVKLINLGIPVNSRYGNIVSDIHNIMIEQSLSFISSGKKGSNKTAYALARHALLHKKDLIWKRHTR</sequence>
<dbReference type="OrthoDB" id="653202at2759"/>
<keyword evidence="1" id="KW-0862">Zinc</keyword>
<dbReference type="InterPro" id="IPR025836">
    <property type="entry name" value="Zn_knuckle_CX2CX4HX4C"/>
</dbReference>
<dbReference type="InterPro" id="IPR002156">
    <property type="entry name" value="RNaseH_domain"/>
</dbReference>
<feature type="compositionally biased region" description="Polar residues" evidence="2">
    <location>
        <begin position="375"/>
        <end position="389"/>
    </location>
</feature>
<dbReference type="PANTHER" id="PTHR47723">
    <property type="entry name" value="OS05G0353850 PROTEIN"/>
    <property type="match status" value="1"/>
</dbReference>
<feature type="region of interest" description="Disordered" evidence="2">
    <location>
        <begin position="360"/>
        <end position="389"/>
    </location>
</feature>
<dbReference type="GO" id="GO:0004523">
    <property type="term" value="F:RNA-DNA hybrid ribonuclease activity"/>
    <property type="evidence" value="ECO:0007669"/>
    <property type="project" value="InterPro"/>
</dbReference>
<evidence type="ECO:0000256" key="2">
    <source>
        <dbReference type="SAM" id="MobiDB-lite"/>
    </source>
</evidence>
<evidence type="ECO:0000313" key="5">
    <source>
        <dbReference type="Proteomes" id="UP000323000"/>
    </source>
</evidence>
<dbReference type="InterPro" id="IPR001878">
    <property type="entry name" value="Znf_CCHC"/>
</dbReference>
<dbReference type="Pfam" id="PF14392">
    <property type="entry name" value="zf-CCHC_4"/>
    <property type="match status" value="1"/>
</dbReference>
<proteinExistence type="predicted"/>
<comment type="caution">
    <text evidence="4">The sequence shown here is derived from an EMBL/GenBank/DDBJ whole genome shotgun (WGS) entry which is preliminary data.</text>
</comment>
<keyword evidence="1" id="KW-0479">Metal-binding</keyword>
<feature type="domain" description="CCHC-type" evidence="3">
    <location>
        <begin position="105"/>
        <end position="120"/>
    </location>
</feature>
<accession>A0A5C7HX37</accession>
<evidence type="ECO:0000256" key="1">
    <source>
        <dbReference type="PROSITE-ProRule" id="PRU00047"/>
    </source>
</evidence>
<dbReference type="GO" id="GO:0008270">
    <property type="term" value="F:zinc ion binding"/>
    <property type="evidence" value="ECO:0007669"/>
    <property type="project" value="UniProtKB-KW"/>
</dbReference>
<evidence type="ECO:0000259" key="3">
    <source>
        <dbReference type="PROSITE" id="PS50158"/>
    </source>
</evidence>
<dbReference type="InterPro" id="IPR053151">
    <property type="entry name" value="RNase_H-like"/>
</dbReference>
<dbReference type="Pfam" id="PF13456">
    <property type="entry name" value="RVT_3"/>
    <property type="match status" value="1"/>
</dbReference>
<keyword evidence="1" id="KW-0863">Zinc-finger</keyword>
<protein>
    <recommendedName>
        <fullName evidence="3">CCHC-type domain-containing protein</fullName>
    </recommendedName>
</protein>